<dbReference type="PROSITE" id="PS50222">
    <property type="entry name" value="EF_HAND_2"/>
    <property type="match status" value="2"/>
</dbReference>
<dbReference type="Proteomes" id="UP000677054">
    <property type="component" value="Unassembled WGS sequence"/>
</dbReference>
<proteinExistence type="predicted"/>
<dbReference type="Pfam" id="PF13499">
    <property type="entry name" value="EF-hand_7"/>
    <property type="match status" value="1"/>
</dbReference>
<dbReference type="EMBL" id="LR900608">
    <property type="protein sequence ID" value="CAD7246296.1"/>
    <property type="molecule type" value="Genomic_DNA"/>
</dbReference>
<evidence type="ECO:0000259" key="4">
    <source>
        <dbReference type="PROSITE" id="PS50222"/>
    </source>
</evidence>
<dbReference type="EMBL" id="CAJPEV010001091">
    <property type="protein sequence ID" value="CAG0890665.1"/>
    <property type="molecule type" value="Genomic_DNA"/>
</dbReference>
<dbReference type="CDD" id="cd00051">
    <property type="entry name" value="EFh"/>
    <property type="match status" value="1"/>
</dbReference>
<keyword evidence="2" id="KW-0677">Repeat</keyword>
<evidence type="ECO:0000256" key="2">
    <source>
        <dbReference type="ARBA" id="ARBA00022737"/>
    </source>
</evidence>
<keyword evidence="1" id="KW-0479">Metal-binding</keyword>
<dbReference type="AlphaFoldDB" id="A0A7R8XAI2"/>
<keyword evidence="3" id="KW-0106">Calcium</keyword>
<evidence type="ECO:0000256" key="1">
    <source>
        <dbReference type="ARBA" id="ARBA00022723"/>
    </source>
</evidence>
<evidence type="ECO:0000313" key="6">
    <source>
        <dbReference type="Proteomes" id="UP000677054"/>
    </source>
</evidence>
<dbReference type="SMART" id="SM00054">
    <property type="entry name" value="EFh"/>
    <property type="match status" value="2"/>
</dbReference>
<protein>
    <recommendedName>
        <fullName evidence="4">EF-hand domain-containing protein</fullName>
    </recommendedName>
</protein>
<dbReference type="OrthoDB" id="191686at2759"/>
<dbReference type="Gene3D" id="1.10.238.10">
    <property type="entry name" value="EF-hand"/>
    <property type="match status" value="1"/>
</dbReference>
<name>A0A7R8XAI2_9CRUS</name>
<feature type="domain" description="EF-hand" evidence="4">
    <location>
        <begin position="137"/>
        <end position="172"/>
    </location>
</feature>
<dbReference type="PANTHER" id="PTHR23055:SF60">
    <property type="entry name" value="CALAXIN"/>
    <property type="match status" value="1"/>
</dbReference>
<dbReference type="PROSITE" id="PS00018">
    <property type="entry name" value="EF_HAND_1"/>
    <property type="match status" value="2"/>
</dbReference>
<sequence length="262" mass="29741">MPPANPHPRRRHGNGRHCRFRGRRGTCPFRLVWPNPGMEKRGNRKQNLLQSIARSGHLSSGELSALAELFETLSTSDKTGEAGLDITTFRDLMHSSFDIDSEIIMDRIFRAFNRRGSENRLNLEDFLDGLKIFLKGMPQEKLMYCFNVYDLNGDGWITRDEMLHFLKDCLVKSSPDEDTEEGVKELVELVIRKVDRDGDGKVSLRDFASAVHDDPLLLEFLGQCLPDPKVTSLPFRPMTSPFPVPLTGKRRDVSLLDGACRP</sequence>
<dbReference type="InterPro" id="IPR018247">
    <property type="entry name" value="EF_Hand_1_Ca_BS"/>
</dbReference>
<dbReference type="InterPro" id="IPR002048">
    <property type="entry name" value="EF_hand_dom"/>
</dbReference>
<dbReference type="SUPFAM" id="SSF47473">
    <property type="entry name" value="EF-hand"/>
    <property type="match status" value="1"/>
</dbReference>
<evidence type="ECO:0000313" key="5">
    <source>
        <dbReference type="EMBL" id="CAD7246296.1"/>
    </source>
</evidence>
<accession>A0A7R8XAI2</accession>
<feature type="domain" description="EF-hand" evidence="4">
    <location>
        <begin position="182"/>
        <end position="217"/>
    </location>
</feature>
<dbReference type="InterPro" id="IPR011992">
    <property type="entry name" value="EF-hand-dom_pair"/>
</dbReference>
<dbReference type="PANTHER" id="PTHR23055">
    <property type="entry name" value="CALCIUM BINDING PROTEINS"/>
    <property type="match status" value="1"/>
</dbReference>
<dbReference type="InterPro" id="IPR028846">
    <property type="entry name" value="Recoverin"/>
</dbReference>
<organism evidence="5">
    <name type="scientific">Darwinula stevensoni</name>
    <dbReference type="NCBI Taxonomy" id="69355"/>
    <lineage>
        <taxon>Eukaryota</taxon>
        <taxon>Metazoa</taxon>
        <taxon>Ecdysozoa</taxon>
        <taxon>Arthropoda</taxon>
        <taxon>Crustacea</taxon>
        <taxon>Oligostraca</taxon>
        <taxon>Ostracoda</taxon>
        <taxon>Podocopa</taxon>
        <taxon>Podocopida</taxon>
        <taxon>Darwinulocopina</taxon>
        <taxon>Darwinuloidea</taxon>
        <taxon>Darwinulidae</taxon>
        <taxon>Darwinula</taxon>
    </lineage>
</organism>
<gene>
    <name evidence="5" type="ORF">DSTB1V02_LOCUS6149</name>
</gene>
<dbReference type="GO" id="GO:0005509">
    <property type="term" value="F:calcium ion binding"/>
    <property type="evidence" value="ECO:0007669"/>
    <property type="project" value="InterPro"/>
</dbReference>
<keyword evidence="6" id="KW-1185">Reference proteome</keyword>
<evidence type="ECO:0000256" key="3">
    <source>
        <dbReference type="ARBA" id="ARBA00022837"/>
    </source>
</evidence>
<reference evidence="5" key="1">
    <citation type="submission" date="2020-11" db="EMBL/GenBank/DDBJ databases">
        <authorList>
            <person name="Tran Van P."/>
        </authorList>
    </citation>
    <scope>NUCLEOTIDE SEQUENCE</scope>
</reference>